<gene>
    <name evidence="1" type="ORF">HPP92_010426</name>
</gene>
<evidence type="ECO:0000313" key="2">
    <source>
        <dbReference type="Proteomes" id="UP000636800"/>
    </source>
</evidence>
<dbReference type="AlphaFoldDB" id="A0A835R434"/>
<reference evidence="1 2" key="1">
    <citation type="journal article" date="2020" name="Nat. Food">
        <title>A phased Vanilla planifolia genome enables genetic improvement of flavour and production.</title>
        <authorList>
            <person name="Hasing T."/>
            <person name="Tang H."/>
            <person name="Brym M."/>
            <person name="Khazi F."/>
            <person name="Huang T."/>
            <person name="Chambers A.H."/>
        </authorList>
    </citation>
    <scope>NUCLEOTIDE SEQUENCE [LARGE SCALE GENOMIC DNA]</scope>
    <source>
        <tissue evidence="1">Leaf</tissue>
    </source>
</reference>
<proteinExistence type="predicted"/>
<evidence type="ECO:0000313" key="1">
    <source>
        <dbReference type="EMBL" id="KAG0479568.1"/>
    </source>
</evidence>
<comment type="caution">
    <text evidence="1">The sequence shown here is derived from an EMBL/GenBank/DDBJ whole genome shotgun (WGS) entry which is preliminary data.</text>
</comment>
<dbReference type="EMBL" id="JADCNL010000005">
    <property type="protein sequence ID" value="KAG0479568.1"/>
    <property type="molecule type" value="Genomic_DNA"/>
</dbReference>
<accession>A0A835R434</accession>
<protein>
    <submittedName>
        <fullName evidence="1">Uncharacterized protein</fullName>
    </submittedName>
</protein>
<dbReference type="Proteomes" id="UP000636800">
    <property type="component" value="Chromosome 5"/>
</dbReference>
<keyword evidence="2" id="KW-1185">Reference proteome</keyword>
<name>A0A835R434_VANPL</name>
<organism evidence="1 2">
    <name type="scientific">Vanilla planifolia</name>
    <name type="common">Vanilla</name>
    <dbReference type="NCBI Taxonomy" id="51239"/>
    <lineage>
        <taxon>Eukaryota</taxon>
        <taxon>Viridiplantae</taxon>
        <taxon>Streptophyta</taxon>
        <taxon>Embryophyta</taxon>
        <taxon>Tracheophyta</taxon>
        <taxon>Spermatophyta</taxon>
        <taxon>Magnoliopsida</taxon>
        <taxon>Liliopsida</taxon>
        <taxon>Asparagales</taxon>
        <taxon>Orchidaceae</taxon>
        <taxon>Vanilloideae</taxon>
        <taxon>Vanilleae</taxon>
        <taxon>Vanilla</taxon>
    </lineage>
</organism>
<sequence length="65" mass="6759">MLPRASRSLQEVFVSEARAEMAAAGKANPGATFGSSRLADGFSTHHLLFILHALAPTSSDSQASS</sequence>